<name>A0A0B8Q6V8_9VIBR</name>
<dbReference type="AlphaFoldDB" id="A0A0B8Q6V8"/>
<organism evidence="2 3">
    <name type="scientific">Vibrio ishigakensis</name>
    <dbReference type="NCBI Taxonomy" id="1481914"/>
    <lineage>
        <taxon>Bacteria</taxon>
        <taxon>Pseudomonadati</taxon>
        <taxon>Pseudomonadota</taxon>
        <taxon>Gammaproteobacteria</taxon>
        <taxon>Vibrionales</taxon>
        <taxon>Vibrionaceae</taxon>
        <taxon>Vibrio</taxon>
    </lineage>
</organism>
<comment type="caution">
    <text evidence="2">The sequence shown here is derived from an EMBL/GenBank/DDBJ whole genome shotgun (WGS) entry which is preliminary data.</text>
</comment>
<protein>
    <recommendedName>
        <fullName evidence="1">CSD domain-containing protein</fullName>
    </recommendedName>
</protein>
<dbReference type="InterPro" id="IPR012340">
    <property type="entry name" value="NA-bd_OB-fold"/>
</dbReference>
<feature type="domain" description="CSD" evidence="1">
    <location>
        <begin position="5"/>
        <end position="67"/>
    </location>
</feature>
<dbReference type="EMBL" id="BBSC01000004">
    <property type="protein sequence ID" value="GAM75385.1"/>
    <property type="molecule type" value="Genomic_DNA"/>
</dbReference>
<dbReference type="InterPro" id="IPR002059">
    <property type="entry name" value="CSP_DNA-bd"/>
</dbReference>
<dbReference type="SUPFAM" id="SSF50249">
    <property type="entry name" value="Nucleic acid-binding proteins"/>
    <property type="match status" value="1"/>
</dbReference>
<evidence type="ECO:0000313" key="3">
    <source>
        <dbReference type="Proteomes" id="UP000031666"/>
    </source>
</evidence>
<evidence type="ECO:0000259" key="1">
    <source>
        <dbReference type="Pfam" id="PF00313"/>
    </source>
</evidence>
<reference evidence="2 3" key="2">
    <citation type="submission" date="2015-01" db="EMBL/GenBank/DDBJ databases">
        <authorList>
            <consortium name="NBRP consortium"/>
            <person name="Sawabe T."/>
            <person name="Meirelles P."/>
            <person name="Feng G."/>
            <person name="Sayaka M."/>
            <person name="Hattori M."/>
            <person name="Ohkuma M."/>
        </authorList>
    </citation>
    <scope>NUCLEOTIDE SEQUENCE [LARGE SCALE GENOMIC DNA]</scope>
    <source>
        <strain evidence="3">JCM 19241</strain>
    </source>
</reference>
<dbReference type="Pfam" id="PF00313">
    <property type="entry name" value="CSD"/>
    <property type="match status" value="1"/>
</dbReference>
<reference evidence="2 3" key="1">
    <citation type="submission" date="2015-01" db="EMBL/GenBank/DDBJ databases">
        <title>Vibrio sp. C94 JCM 19241 whole genome shotgun sequence.</title>
        <authorList>
            <person name="Sawabe T."/>
            <person name="Meirelles P."/>
            <person name="Feng G."/>
            <person name="Sayaka M."/>
            <person name="Hattori M."/>
            <person name="Ohkuma M."/>
        </authorList>
    </citation>
    <scope>NUCLEOTIDE SEQUENCE [LARGE SCALE GENOMIC DNA]</scope>
    <source>
        <strain evidence="3">JCM 19241</strain>
    </source>
</reference>
<evidence type="ECO:0000313" key="2">
    <source>
        <dbReference type="EMBL" id="GAM75385.1"/>
    </source>
</evidence>
<dbReference type="STRING" id="1481914.JCM19241_3297"/>
<dbReference type="Gene3D" id="2.40.50.140">
    <property type="entry name" value="Nucleic acid-binding proteins"/>
    <property type="match status" value="1"/>
</dbReference>
<gene>
    <name evidence="2" type="ORF">JCM19241_3297</name>
</gene>
<dbReference type="Proteomes" id="UP000031666">
    <property type="component" value="Unassembled WGS sequence"/>
</dbReference>
<accession>A0A0B8Q6V8</accession>
<proteinExistence type="predicted"/>
<sequence>MHRLKAQVTWFNQDKRFGFAVPDIVAVDVLINLNLLNTPELVLEVGDRVYVEFQQKDGAFYATNVIPL</sequence>
<dbReference type="GO" id="GO:0003676">
    <property type="term" value="F:nucleic acid binding"/>
    <property type="evidence" value="ECO:0007669"/>
    <property type="project" value="InterPro"/>
</dbReference>